<organism evidence="2 5">
    <name type="scientific">Adineta steineri</name>
    <dbReference type="NCBI Taxonomy" id="433720"/>
    <lineage>
        <taxon>Eukaryota</taxon>
        <taxon>Metazoa</taxon>
        <taxon>Spiralia</taxon>
        <taxon>Gnathifera</taxon>
        <taxon>Rotifera</taxon>
        <taxon>Eurotatoria</taxon>
        <taxon>Bdelloidea</taxon>
        <taxon>Adinetida</taxon>
        <taxon>Adinetidae</taxon>
        <taxon>Adineta</taxon>
    </lineage>
</organism>
<evidence type="ECO:0000313" key="2">
    <source>
        <dbReference type="EMBL" id="CAF1343747.1"/>
    </source>
</evidence>
<proteinExistence type="predicted"/>
<dbReference type="GO" id="GO:0007165">
    <property type="term" value="P:signal transduction"/>
    <property type="evidence" value="ECO:0007669"/>
    <property type="project" value="InterPro"/>
</dbReference>
<dbReference type="Proteomes" id="UP000663877">
    <property type="component" value="Unassembled WGS sequence"/>
</dbReference>
<dbReference type="EMBL" id="CAJNOM010001134">
    <property type="protein sequence ID" value="CAF1594052.1"/>
    <property type="molecule type" value="Genomic_DNA"/>
</dbReference>
<protein>
    <recommendedName>
        <fullName evidence="1">TIR domain-containing protein</fullName>
    </recommendedName>
</protein>
<dbReference type="PROSITE" id="PS50104">
    <property type="entry name" value="TIR"/>
    <property type="match status" value="1"/>
</dbReference>
<dbReference type="SUPFAM" id="SSF52200">
    <property type="entry name" value="Toll/Interleukin receptor TIR domain"/>
    <property type="match status" value="1"/>
</dbReference>
<dbReference type="Pfam" id="PF13676">
    <property type="entry name" value="TIR_2"/>
    <property type="match status" value="1"/>
</dbReference>
<accession>A0A815GW37</accession>
<name>A0A815GW37_9BILA</name>
<dbReference type="OrthoDB" id="10051766at2759"/>
<dbReference type="InterPro" id="IPR035897">
    <property type="entry name" value="Toll_tir_struct_dom_sf"/>
</dbReference>
<evidence type="ECO:0000313" key="4">
    <source>
        <dbReference type="Proteomes" id="UP000663832"/>
    </source>
</evidence>
<feature type="domain" description="TIR" evidence="1">
    <location>
        <begin position="486"/>
        <end position="610"/>
    </location>
</feature>
<dbReference type="AlphaFoldDB" id="A0A815GW37"/>
<keyword evidence="4" id="KW-1185">Reference proteome</keyword>
<reference evidence="2" key="1">
    <citation type="submission" date="2021-02" db="EMBL/GenBank/DDBJ databases">
        <authorList>
            <person name="Nowell W R."/>
        </authorList>
    </citation>
    <scope>NUCLEOTIDE SEQUENCE</scope>
</reference>
<dbReference type="SMART" id="SM00255">
    <property type="entry name" value="TIR"/>
    <property type="match status" value="1"/>
</dbReference>
<comment type="caution">
    <text evidence="2">The sequence shown here is derived from an EMBL/GenBank/DDBJ whole genome shotgun (WGS) entry which is preliminary data.</text>
</comment>
<evidence type="ECO:0000313" key="3">
    <source>
        <dbReference type="EMBL" id="CAF1594052.1"/>
    </source>
</evidence>
<dbReference type="PANTHER" id="PTHR46270">
    <property type="entry name" value="ARMADILLO-TYPE FOLD-RELATED"/>
    <property type="match status" value="1"/>
</dbReference>
<dbReference type="PANTHER" id="PTHR46270:SF2">
    <property type="entry name" value="TIR DOMAIN-CONTAINING PROTEIN"/>
    <property type="match status" value="1"/>
</dbReference>
<dbReference type="InterPro" id="IPR000157">
    <property type="entry name" value="TIR_dom"/>
</dbReference>
<evidence type="ECO:0000313" key="5">
    <source>
        <dbReference type="Proteomes" id="UP000663877"/>
    </source>
</evidence>
<gene>
    <name evidence="2" type="ORF">BJG266_LOCUS34562</name>
    <name evidence="3" type="ORF">QVE165_LOCUS51633</name>
</gene>
<dbReference type="Proteomes" id="UP000663832">
    <property type="component" value="Unassembled WGS sequence"/>
</dbReference>
<evidence type="ECO:0000259" key="1">
    <source>
        <dbReference type="PROSITE" id="PS50104"/>
    </source>
</evidence>
<sequence length="851" mass="99820">MNINNNTIQNSIHELESHLFHDNIFNENESHPLLLLHSQLQEIDIEPQLTTIDEKRQIISLLNYFQINYLYNFLDKYFSNIPLSILKALFDIIRFQMNINMNIDQSVTDYYFDLSLTYLTGNSTIDYLNSKKETNTNIDELFLNLFSSIGSRSVYIKTNLSYSICVSHKNIPTFFQLNSSTEHLLQSFIVYLNNLFFNNCQQYQSHNSILKWLLTMTNIYGFVPYFVKTNYPNTVLQWMMIKRDQAEHICINLWFFIINLLHNLARHRMGGKALNKLKAIDILKQWKDQYISELLLKQNNENDKDILIAYYLVYAILLEPKELKKENISNIQTVLDYILERTVQAFNSSELCFGPYNICEYLNGLAKFVVNDKFLIYIMSRDNIFNLFIEKFLLFNNIYQSTDLNTIICSSLYTIFWSISFQAEYHVKLKSIENFIQYVEQISKLESIDEHAVMMKRAAKGILFNLDLIEMDVQPIEENINVIGNNQIKLMISYAHKDATFCQKLVTSLQERFQGEIWVDFNKLSTPYEDDWEEIAKAITQCNVILMIVTENYCSSKSCRREVIHADKRNKRMIPIYLGKDYKPEDWFEIRVGSAAWVRFGDKRNHDEVMEILFKLINVQDKIKQNNNDNTFIQKLQTNAFIANNNNQTIQIPLSIDSNPVETATSSDSIPLSSNSNTLNNVTPTNPVEQWTCEEVQQWLRLPPSVLQLSSGQALSVYMNLLLHEDAQYDEYEHRMRHHGVTREQFANLISSYLSIHSNESILTELPDQWTQKEIKFWFQQNHLSNSLLNILNLMDGSQLITYAELLINSPSRIDYEFVRLQNQIGNDLFHLDEYARFLSGLKKLVKQSKL</sequence>
<dbReference type="Gene3D" id="3.40.50.10140">
    <property type="entry name" value="Toll/interleukin-1 receptor homology (TIR) domain"/>
    <property type="match status" value="1"/>
</dbReference>
<dbReference type="EMBL" id="CAJNOI010000778">
    <property type="protein sequence ID" value="CAF1343747.1"/>
    <property type="molecule type" value="Genomic_DNA"/>
</dbReference>